<dbReference type="EMBL" id="LKEJ01000137">
    <property type="protein sequence ID" value="KTB61514.1"/>
    <property type="molecule type" value="Genomic_DNA"/>
</dbReference>
<reference evidence="3 4" key="1">
    <citation type="submission" date="2015-09" db="EMBL/GenBank/DDBJ databases">
        <title>Genome sequence of ICMP 13104.</title>
        <authorList>
            <person name="Visnovsky S."/>
            <person name="Lu A."/>
            <person name="Panda P."/>
            <person name="Pitman A."/>
        </authorList>
    </citation>
    <scope>NUCLEOTIDE SEQUENCE [LARGE SCALE GENOMIC DNA]</scope>
    <source>
        <strain evidence="3 4">ICMP 13104</strain>
    </source>
</reference>
<feature type="domain" description="ABC-three component systems C-terminal" evidence="2">
    <location>
        <begin position="267"/>
        <end position="393"/>
    </location>
</feature>
<dbReference type="Pfam" id="PF20283">
    <property type="entry name" value="CTD7"/>
    <property type="match status" value="1"/>
</dbReference>
<proteinExistence type="predicted"/>
<organism evidence="3 4">
    <name type="scientific">Pseudomonas viridiflava ICMP 13104</name>
    <dbReference type="NCBI Taxonomy" id="1198305"/>
    <lineage>
        <taxon>Bacteria</taxon>
        <taxon>Pseudomonadati</taxon>
        <taxon>Pseudomonadota</taxon>
        <taxon>Gammaproteobacteria</taxon>
        <taxon>Pseudomonadales</taxon>
        <taxon>Pseudomonadaceae</taxon>
        <taxon>Pseudomonas</taxon>
    </lineage>
</organism>
<evidence type="ECO:0000313" key="3">
    <source>
        <dbReference type="EMBL" id="KTB61514.1"/>
    </source>
</evidence>
<evidence type="ECO:0000313" key="4">
    <source>
        <dbReference type="Proteomes" id="UP000053048"/>
    </source>
</evidence>
<feature type="region of interest" description="Disordered" evidence="1">
    <location>
        <begin position="51"/>
        <end position="70"/>
    </location>
</feature>
<sequence>MKDPDASPSAAGYGYQYERALYRIFTAPNAQTKFGIETADDVEEISQTAAGTRRVSEQAKLSVQPSKNPLQDSSKNLWKTLRIWLSGLAAARRDHEALQYLFVTNRVLKKGTLAMRLSDSSSKEEVADAVAALRTHASGMTGKPGEIARDVIAYSDADLVFLIEHMHIEDGQFNAQMKQRVIASLHLPEDAVANAETIYHGLVGFLFDQCQETWVARKPFWTTAQPYYNKRQALVEAFMNGPWEPLPFEKTDFAQWAQKIDPADMLFVEQLNKINMPEDLLMQQFGFFCAAYSERIRLLDSGRVLRDDLDSAERVLNDRWGSINSRHRLTSMKSVDQFEIADYNAVMISTLFPDTFPMKIGRLSSTAQYLFSGTYHRMANADGTQSPIHWHHDASSPEDES</sequence>
<keyword evidence="4" id="KW-1185">Reference proteome</keyword>
<name>A0A0W0HLC6_PSEVI</name>
<evidence type="ECO:0000256" key="1">
    <source>
        <dbReference type="SAM" id="MobiDB-lite"/>
    </source>
</evidence>
<evidence type="ECO:0000259" key="2">
    <source>
        <dbReference type="Pfam" id="PF20283"/>
    </source>
</evidence>
<dbReference type="InterPro" id="IPR046913">
    <property type="entry name" value="ABC-3C_CTD7"/>
</dbReference>
<protein>
    <recommendedName>
        <fullName evidence="2">ABC-three component systems C-terminal domain-containing protein</fullName>
    </recommendedName>
</protein>
<dbReference type="AlphaFoldDB" id="A0A0W0HLC6"/>
<dbReference type="Proteomes" id="UP000053048">
    <property type="component" value="Unassembled WGS sequence"/>
</dbReference>
<feature type="compositionally biased region" description="Polar residues" evidence="1">
    <location>
        <begin position="59"/>
        <end position="70"/>
    </location>
</feature>
<accession>A0A0W0HLC6</accession>
<gene>
    <name evidence="3" type="ORF">AO067_20045</name>
</gene>
<comment type="caution">
    <text evidence="3">The sequence shown here is derived from an EMBL/GenBank/DDBJ whole genome shotgun (WGS) entry which is preliminary data.</text>
</comment>